<name>A0ABT3PNV7_9BACT</name>
<protein>
    <submittedName>
        <fullName evidence="3">Heavy-metal-associated domain-containing protein</fullName>
    </submittedName>
</protein>
<sequence length="77" mass="8279">METAEQQQVVLSIGDMACSGCAHTVQQTLNELDGVKEVAVDLNNKSATVTFDPEIVSTEAFGQAVEEAGYNYQGIRK</sequence>
<dbReference type="Proteomes" id="UP001207918">
    <property type="component" value="Unassembled WGS sequence"/>
</dbReference>
<dbReference type="PANTHER" id="PTHR46594:SF4">
    <property type="entry name" value="P-TYPE CATION-TRANSPORTING ATPASE"/>
    <property type="match status" value="1"/>
</dbReference>
<keyword evidence="4" id="KW-1185">Reference proteome</keyword>
<feature type="domain" description="HMA" evidence="2">
    <location>
        <begin position="7"/>
        <end position="73"/>
    </location>
</feature>
<keyword evidence="1" id="KW-0479">Metal-binding</keyword>
<dbReference type="Gene3D" id="3.30.70.100">
    <property type="match status" value="1"/>
</dbReference>
<dbReference type="RefSeq" id="WP_265766328.1">
    <property type="nucleotide sequence ID" value="NZ_JAGGJA010000007.1"/>
</dbReference>
<gene>
    <name evidence="3" type="ORF">J6I44_11780</name>
</gene>
<dbReference type="InterPro" id="IPR006121">
    <property type="entry name" value="HMA_dom"/>
</dbReference>
<dbReference type="CDD" id="cd00371">
    <property type="entry name" value="HMA"/>
    <property type="match status" value="1"/>
</dbReference>
<proteinExistence type="predicted"/>
<organism evidence="3 4">
    <name type="scientific">Fodinibius salsisoli</name>
    <dbReference type="NCBI Taxonomy" id="2820877"/>
    <lineage>
        <taxon>Bacteria</taxon>
        <taxon>Pseudomonadati</taxon>
        <taxon>Balneolota</taxon>
        <taxon>Balneolia</taxon>
        <taxon>Balneolales</taxon>
        <taxon>Balneolaceae</taxon>
        <taxon>Fodinibius</taxon>
    </lineage>
</organism>
<dbReference type="InterPro" id="IPR036163">
    <property type="entry name" value="HMA_dom_sf"/>
</dbReference>
<reference evidence="3 4" key="1">
    <citation type="submission" date="2021-03" db="EMBL/GenBank/DDBJ databases">
        <title>Aliifodinibius sp. nov., a new bacterium isolated from saline soil.</title>
        <authorList>
            <person name="Galisteo C."/>
            <person name="De La Haba R."/>
            <person name="Sanchez-Porro C."/>
            <person name="Ventosa A."/>
        </authorList>
    </citation>
    <scope>NUCLEOTIDE SEQUENCE [LARGE SCALE GENOMIC DNA]</scope>
    <source>
        <strain evidence="3 4">1BSP15-2V2</strain>
    </source>
</reference>
<comment type="caution">
    <text evidence="3">The sequence shown here is derived from an EMBL/GenBank/DDBJ whole genome shotgun (WGS) entry which is preliminary data.</text>
</comment>
<dbReference type="Pfam" id="PF00403">
    <property type="entry name" value="HMA"/>
    <property type="match status" value="1"/>
</dbReference>
<dbReference type="EMBL" id="JAGGJA010000007">
    <property type="protein sequence ID" value="MCW9707536.1"/>
    <property type="molecule type" value="Genomic_DNA"/>
</dbReference>
<dbReference type="SUPFAM" id="SSF55008">
    <property type="entry name" value="HMA, heavy metal-associated domain"/>
    <property type="match status" value="1"/>
</dbReference>
<dbReference type="InterPro" id="IPR017969">
    <property type="entry name" value="Heavy-metal-associated_CS"/>
</dbReference>
<dbReference type="PROSITE" id="PS01047">
    <property type="entry name" value="HMA_1"/>
    <property type="match status" value="1"/>
</dbReference>
<evidence type="ECO:0000259" key="2">
    <source>
        <dbReference type="PROSITE" id="PS50846"/>
    </source>
</evidence>
<evidence type="ECO:0000256" key="1">
    <source>
        <dbReference type="ARBA" id="ARBA00022723"/>
    </source>
</evidence>
<dbReference type="PRINTS" id="PR00946">
    <property type="entry name" value="HGSCAVENGER"/>
</dbReference>
<dbReference type="InterPro" id="IPR001802">
    <property type="entry name" value="MerP/CopZ"/>
</dbReference>
<evidence type="ECO:0000313" key="4">
    <source>
        <dbReference type="Proteomes" id="UP001207918"/>
    </source>
</evidence>
<accession>A0ABT3PNV7</accession>
<dbReference type="PANTHER" id="PTHR46594">
    <property type="entry name" value="P-TYPE CATION-TRANSPORTING ATPASE"/>
    <property type="match status" value="1"/>
</dbReference>
<dbReference type="PROSITE" id="PS50846">
    <property type="entry name" value="HMA_2"/>
    <property type="match status" value="1"/>
</dbReference>
<evidence type="ECO:0000313" key="3">
    <source>
        <dbReference type="EMBL" id="MCW9707536.1"/>
    </source>
</evidence>